<feature type="region of interest" description="Disordered" evidence="1">
    <location>
        <begin position="350"/>
        <end position="421"/>
    </location>
</feature>
<name>A0AAN9FWG9_9CAEN</name>
<feature type="region of interest" description="Disordered" evidence="1">
    <location>
        <begin position="202"/>
        <end position="256"/>
    </location>
</feature>
<comment type="caution">
    <text evidence="2">The sequence shown here is derived from an EMBL/GenBank/DDBJ whole genome shotgun (WGS) entry which is preliminary data.</text>
</comment>
<sequence length="594" mass="61096">MADKLKDKEKVRSSAKQVSSPGSQSGKAGKAKAKAATATTTRSSQKNSHIENLSVVRVLNPETQESFFVSIDAKPTSSDKVFSEKVQAPQADQSLSRADLLAILSSFKTEVHDMLATERQIALSASLPLPPGVGSSKSLARVRSEPSATVTSADVVAEPTVVLESSSGSPFDKFLSGSQTTAPPGPLGAYVSAGGVLSEVRKPAATGASPTVSAGSRNTSHKVLGEVRKPVATGSSPTVSAGSRNTSHKVHSSRQPYSLPGYGLGWEEHMSATSGSRTTGSSGRHSMTPVDADAYQSTAGSASAFAAVASGGSMVLPSAANTSVLVVGTHQPSASGSISAVSAGLTQAASTSSPSVSAGMRQGDGGSVHRLPASGNFSQPFPVSAHVDSTGLVSGSHPSDDRWDATEQDEEEMEEEASEADGDAPIRLPARLSALLTLAAEVTTHYFPEGVAVASSSAVPPPSAFADFAPSHEQSANFKFLESPSVAFQLAKVFSNDGSAPPLPLLSAHGEAPASALPWLASPGRLAHHTVTANRKIRLANSGRNLIDSFALPTAPLPVLSNLATIRQDGYNKERLSICKEKDLIAVEECGRSS</sequence>
<reference evidence="2 3" key="1">
    <citation type="submission" date="2024-02" db="EMBL/GenBank/DDBJ databases">
        <title>Chromosome-scale genome assembly of the rough periwinkle Littorina saxatilis.</title>
        <authorList>
            <person name="De Jode A."/>
            <person name="Faria R."/>
            <person name="Formenti G."/>
            <person name="Sims Y."/>
            <person name="Smith T.P."/>
            <person name="Tracey A."/>
            <person name="Wood J.M.D."/>
            <person name="Zagrodzka Z.B."/>
            <person name="Johannesson K."/>
            <person name="Butlin R.K."/>
            <person name="Leder E.H."/>
        </authorList>
    </citation>
    <scope>NUCLEOTIDE SEQUENCE [LARGE SCALE GENOMIC DNA]</scope>
    <source>
        <strain evidence="2">Snail1</strain>
        <tissue evidence="2">Muscle</tissue>
    </source>
</reference>
<evidence type="ECO:0000313" key="3">
    <source>
        <dbReference type="Proteomes" id="UP001374579"/>
    </source>
</evidence>
<dbReference type="EMBL" id="JBAMIC010004070">
    <property type="protein sequence ID" value="KAK7087811.1"/>
    <property type="molecule type" value="Genomic_DNA"/>
</dbReference>
<organism evidence="2 3">
    <name type="scientific">Littorina saxatilis</name>
    <dbReference type="NCBI Taxonomy" id="31220"/>
    <lineage>
        <taxon>Eukaryota</taxon>
        <taxon>Metazoa</taxon>
        <taxon>Spiralia</taxon>
        <taxon>Lophotrochozoa</taxon>
        <taxon>Mollusca</taxon>
        <taxon>Gastropoda</taxon>
        <taxon>Caenogastropoda</taxon>
        <taxon>Littorinimorpha</taxon>
        <taxon>Littorinoidea</taxon>
        <taxon>Littorinidae</taxon>
        <taxon>Littorina</taxon>
    </lineage>
</organism>
<feature type="compositionally biased region" description="Polar residues" evidence="1">
    <location>
        <begin position="208"/>
        <end position="218"/>
    </location>
</feature>
<evidence type="ECO:0000313" key="2">
    <source>
        <dbReference type="EMBL" id="KAK7087811.1"/>
    </source>
</evidence>
<feature type="region of interest" description="Disordered" evidence="1">
    <location>
        <begin position="1"/>
        <end position="52"/>
    </location>
</feature>
<proteinExistence type="predicted"/>
<feature type="compositionally biased region" description="Polar residues" evidence="1">
    <location>
        <begin position="42"/>
        <end position="51"/>
    </location>
</feature>
<feature type="compositionally biased region" description="Polar residues" evidence="1">
    <location>
        <begin position="14"/>
        <end position="25"/>
    </location>
</feature>
<dbReference type="Proteomes" id="UP001374579">
    <property type="component" value="Unassembled WGS sequence"/>
</dbReference>
<keyword evidence="3" id="KW-1185">Reference proteome</keyword>
<protein>
    <submittedName>
        <fullName evidence="2">Uncharacterized protein</fullName>
    </submittedName>
</protein>
<feature type="compositionally biased region" description="Acidic residues" evidence="1">
    <location>
        <begin position="406"/>
        <end position="421"/>
    </location>
</feature>
<feature type="compositionally biased region" description="Polar residues" evidence="1">
    <location>
        <begin position="233"/>
        <end position="245"/>
    </location>
</feature>
<gene>
    <name evidence="2" type="ORF">V1264_021815</name>
</gene>
<evidence type="ECO:0000256" key="1">
    <source>
        <dbReference type="SAM" id="MobiDB-lite"/>
    </source>
</evidence>
<dbReference type="AlphaFoldDB" id="A0AAN9FWG9"/>
<accession>A0AAN9FWG9</accession>
<feature type="compositionally biased region" description="Basic and acidic residues" evidence="1">
    <location>
        <begin position="1"/>
        <end position="12"/>
    </location>
</feature>